<dbReference type="Gene3D" id="3.30.1360.120">
    <property type="entry name" value="Probable tRNA modification gtpase trme, domain 1"/>
    <property type="match status" value="1"/>
</dbReference>
<dbReference type="EMBL" id="SIPS01000001">
    <property type="protein sequence ID" value="TAW29058.1"/>
    <property type="molecule type" value="Genomic_DNA"/>
</dbReference>
<dbReference type="InterPro" id="IPR017703">
    <property type="entry name" value="YgfZ/GCV_T_CS"/>
</dbReference>
<protein>
    <submittedName>
        <fullName evidence="4">Folate-binding protein</fullName>
    </submittedName>
</protein>
<dbReference type="InterPro" id="IPR045179">
    <property type="entry name" value="YgfZ/GcvT"/>
</dbReference>
<dbReference type="RefSeq" id="WP_130726577.1">
    <property type="nucleotide sequence ID" value="NZ_SINY01000001.1"/>
</dbReference>
<evidence type="ECO:0000313" key="5">
    <source>
        <dbReference type="Proteomes" id="UP000292036"/>
    </source>
</evidence>
<name>A0ABD7PP69_RHILE</name>
<feature type="binding site" evidence="2">
    <location>
        <position position="152"/>
    </location>
    <ligand>
        <name>substrate</name>
    </ligand>
</feature>
<feature type="domain" description="CAF17 C-terminal" evidence="3">
    <location>
        <begin position="212"/>
        <end position="283"/>
    </location>
</feature>
<dbReference type="PIRSF" id="PIRSF006487">
    <property type="entry name" value="GcvT"/>
    <property type="match status" value="1"/>
</dbReference>
<dbReference type="Proteomes" id="UP000292036">
    <property type="component" value="Unassembled WGS sequence"/>
</dbReference>
<dbReference type="AlphaFoldDB" id="A0ABD7PP69"/>
<keyword evidence="1" id="KW-0809">Transit peptide</keyword>
<comment type="caution">
    <text evidence="4">The sequence shown here is derived from an EMBL/GenBank/DDBJ whole genome shotgun (WGS) entry which is preliminary data.</text>
</comment>
<evidence type="ECO:0000256" key="2">
    <source>
        <dbReference type="PIRSR" id="PIRSR006487-1"/>
    </source>
</evidence>
<dbReference type="SUPFAM" id="SSF103025">
    <property type="entry name" value="Folate-binding domain"/>
    <property type="match status" value="1"/>
</dbReference>
<dbReference type="InterPro" id="IPR027266">
    <property type="entry name" value="TrmE/GcvT-like"/>
</dbReference>
<dbReference type="PANTHER" id="PTHR22602:SF0">
    <property type="entry name" value="TRANSFERASE CAF17, MITOCHONDRIAL-RELATED"/>
    <property type="match status" value="1"/>
</dbReference>
<dbReference type="NCBIfam" id="TIGR03317">
    <property type="entry name" value="ygfZ_signature"/>
    <property type="match status" value="1"/>
</dbReference>
<evidence type="ECO:0000256" key="1">
    <source>
        <dbReference type="ARBA" id="ARBA00022946"/>
    </source>
</evidence>
<sequence>MPAVFLKDRSLLLVSGAEAQSFLQNLITTDIASLGPDEARPGALLTPQGKILFDFMIWRDGDGYTIETDAGQRDGLLKRLTMYKLRAAVTLAPSTADGVTVSWGWDAEDVGDKHGARGSQGARGSHGARDSRFAKAGVTLTRRAGRHGDGAEALYDALRISHGIVTSGSDFALQDAFPHDVLMDFNGGLSFRKGCYVGQEVVSRMQHRGTARRRVVTVSAATALPETGTEITAAGKPVGTLGSVEGSSGLAIVRIDRAGPAMAAGTPLLAGETAVSLVLPAWSGLVFPASADEASA</sequence>
<gene>
    <name evidence="4" type="ORF">ELI19_05960</name>
</gene>
<accession>A0ABD7PP69</accession>
<organism evidence="4 5">
    <name type="scientific">Rhizobium leguminosarum</name>
    <dbReference type="NCBI Taxonomy" id="384"/>
    <lineage>
        <taxon>Bacteria</taxon>
        <taxon>Pseudomonadati</taxon>
        <taxon>Pseudomonadota</taxon>
        <taxon>Alphaproteobacteria</taxon>
        <taxon>Hyphomicrobiales</taxon>
        <taxon>Rhizobiaceae</taxon>
        <taxon>Rhizobium/Agrobacterium group</taxon>
        <taxon>Rhizobium</taxon>
    </lineage>
</organism>
<reference evidence="4 5" key="1">
    <citation type="submission" date="2019-02" db="EMBL/GenBank/DDBJ databases">
        <title>The genomic architecture of introgression among sibling species of bacteria.</title>
        <authorList>
            <person name="Cavassim M.I.A."/>
            <person name="Moeskjaer S."/>
            <person name="Moslemi C."/>
            <person name="Fields B."/>
            <person name="Bachmann A."/>
            <person name="Vilhjalmsson B."/>
            <person name="Schierup M.H."/>
            <person name="Young J.P.W."/>
            <person name="Andersen S.U."/>
        </authorList>
    </citation>
    <scope>NUCLEOTIDE SEQUENCE [LARGE SCALE GENOMIC DNA]</scope>
    <source>
        <strain evidence="4 5">SM151B</strain>
    </source>
</reference>
<dbReference type="InterPro" id="IPR057460">
    <property type="entry name" value="CAF17_C"/>
</dbReference>
<dbReference type="Pfam" id="PF25455">
    <property type="entry name" value="Beta-barrel_CAF17_C"/>
    <property type="match status" value="1"/>
</dbReference>
<proteinExistence type="predicted"/>
<dbReference type="PANTHER" id="PTHR22602">
    <property type="entry name" value="TRANSFERASE CAF17, MITOCHONDRIAL-RELATED"/>
    <property type="match status" value="1"/>
</dbReference>
<evidence type="ECO:0000313" key="4">
    <source>
        <dbReference type="EMBL" id="TAW29058.1"/>
    </source>
</evidence>
<evidence type="ECO:0000259" key="3">
    <source>
        <dbReference type="Pfam" id="PF25455"/>
    </source>
</evidence>